<dbReference type="InterPro" id="IPR036249">
    <property type="entry name" value="Thioredoxin-like_sf"/>
</dbReference>
<evidence type="ECO:0000313" key="6">
    <source>
        <dbReference type="Proteomes" id="UP000233551"/>
    </source>
</evidence>
<name>A0A2I0HXD7_PUNGR</name>
<protein>
    <submittedName>
        <fullName evidence="5">Uncharacterized protein</fullName>
    </submittedName>
</protein>
<evidence type="ECO:0000256" key="3">
    <source>
        <dbReference type="ARBA" id="ARBA00022490"/>
    </source>
</evidence>
<dbReference type="AlphaFoldDB" id="A0A2I0HXD7"/>
<dbReference type="InterPro" id="IPR011905">
    <property type="entry name" value="GlrX-like_pln_2"/>
</dbReference>
<dbReference type="STRING" id="22663.A0A2I0HXD7"/>
<reference evidence="5 6" key="1">
    <citation type="submission" date="2017-11" db="EMBL/GenBank/DDBJ databases">
        <title>De-novo sequencing of pomegranate (Punica granatum L.) genome.</title>
        <authorList>
            <person name="Akparov Z."/>
            <person name="Amiraslanov A."/>
            <person name="Hajiyeva S."/>
            <person name="Abbasov M."/>
            <person name="Kaur K."/>
            <person name="Hamwieh A."/>
            <person name="Solovyev V."/>
            <person name="Salamov A."/>
            <person name="Braich B."/>
            <person name="Kosarev P."/>
            <person name="Mahmoud A."/>
            <person name="Hajiyev E."/>
            <person name="Babayeva S."/>
            <person name="Izzatullayeva V."/>
            <person name="Mammadov A."/>
            <person name="Mammadov A."/>
            <person name="Sharifova S."/>
            <person name="Ojaghi J."/>
            <person name="Eynullazada K."/>
            <person name="Bayramov B."/>
            <person name="Abdulazimova A."/>
            <person name="Shahmuradov I."/>
        </authorList>
    </citation>
    <scope>NUCLEOTIDE SEQUENCE [LARGE SCALE GENOMIC DNA]</scope>
    <source>
        <strain evidence="6">cv. AG2017</strain>
        <tissue evidence="5">Leaf</tissue>
    </source>
</reference>
<dbReference type="SUPFAM" id="SSF52833">
    <property type="entry name" value="Thioredoxin-like"/>
    <property type="match status" value="1"/>
</dbReference>
<dbReference type="GO" id="GO:0005737">
    <property type="term" value="C:cytoplasm"/>
    <property type="evidence" value="ECO:0007669"/>
    <property type="project" value="UniProtKB-SubCell"/>
</dbReference>
<dbReference type="Gene3D" id="3.60.10.10">
    <property type="entry name" value="Endonuclease/exonuclease/phosphatase"/>
    <property type="match status" value="1"/>
</dbReference>
<keyword evidence="3" id="KW-0963">Cytoplasm</keyword>
<evidence type="ECO:0000256" key="4">
    <source>
        <dbReference type="ARBA" id="ARBA00023284"/>
    </source>
</evidence>
<keyword evidence="4" id="KW-0676">Redox-active center</keyword>
<accession>A0A2I0HXD7</accession>
<evidence type="ECO:0000256" key="2">
    <source>
        <dbReference type="ARBA" id="ARBA00007568"/>
    </source>
</evidence>
<comment type="caution">
    <text evidence="5">The sequence shown here is derived from an EMBL/GenBank/DDBJ whole genome shotgun (WGS) entry which is preliminary data.</text>
</comment>
<dbReference type="PANTHER" id="PTHR10168">
    <property type="entry name" value="GLUTAREDOXIN"/>
    <property type="match status" value="1"/>
</dbReference>
<dbReference type="EMBL" id="PGOL01004889">
    <property type="protein sequence ID" value="PKI36362.1"/>
    <property type="molecule type" value="Genomic_DNA"/>
</dbReference>
<dbReference type="Proteomes" id="UP000233551">
    <property type="component" value="Unassembled WGS sequence"/>
</dbReference>
<gene>
    <name evidence="5" type="ORF">CRG98_043246</name>
</gene>
<dbReference type="PROSITE" id="PS51354">
    <property type="entry name" value="GLUTAREDOXIN_2"/>
    <property type="match status" value="1"/>
</dbReference>
<comment type="subcellular location">
    <subcellularLocation>
        <location evidence="1">Cytoplasm</location>
    </subcellularLocation>
</comment>
<dbReference type="InterPro" id="IPR036691">
    <property type="entry name" value="Endo/exonu/phosph_ase_sf"/>
</dbReference>
<dbReference type="SUPFAM" id="SSF56219">
    <property type="entry name" value="DNase I-like"/>
    <property type="match status" value="1"/>
</dbReference>
<comment type="similarity">
    <text evidence="2">Belongs to the glutaredoxin family. CC-type subfamily.</text>
</comment>
<keyword evidence="6" id="KW-1185">Reference proteome</keyword>
<organism evidence="5 6">
    <name type="scientific">Punica granatum</name>
    <name type="common">Pomegranate</name>
    <dbReference type="NCBI Taxonomy" id="22663"/>
    <lineage>
        <taxon>Eukaryota</taxon>
        <taxon>Viridiplantae</taxon>
        <taxon>Streptophyta</taxon>
        <taxon>Embryophyta</taxon>
        <taxon>Tracheophyta</taxon>
        <taxon>Spermatophyta</taxon>
        <taxon>Magnoliopsida</taxon>
        <taxon>eudicotyledons</taxon>
        <taxon>Gunneridae</taxon>
        <taxon>Pentapetalae</taxon>
        <taxon>rosids</taxon>
        <taxon>malvids</taxon>
        <taxon>Myrtales</taxon>
        <taxon>Lythraceae</taxon>
        <taxon>Punica</taxon>
    </lineage>
</organism>
<sequence>MQKAVPYRPQLPPAAAACESSGPQALAAGDGHEGKFNGTKVNIQRMVMENPVIVFGRHGCCMCHVVTRLLLGLGVNPTLPDRLMLIVLQRHKQAIHVRVEERSRSWLFTAVYGSPNTTIREDLWGFLCSAAPAGDDGWLLMGDFNAIALEVEKSGGAPFNPNEASKFNEALHRCGLLDMGSIGPSSIIKLLYPLSLYICADP</sequence>
<evidence type="ECO:0000313" key="5">
    <source>
        <dbReference type="EMBL" id="PKI36362.1"/>
    </source>
</evidence>
<proteinExistence type="inferred from homology"/>
<evidence type="ECO:0000256" key="1">
    <source>
        <dbReference type="ARBA" id="ARBA00004496"/>
    </source>
</evidence>